<reference evidence="1 2" key="1">
    <citation type="journal article" date="2015" name="Proc. Natl. Acad. Sci. U.S.A.">
        <title>The resurrection genome of Boea hygrometrica: A blueprint for survival of dehydration.</title>
        <authorList>
            <person name="Xiao L."/>
            <person name="Yang G."/>
            <person name="Zhang L."/>
            <person name="Yang X."/>
            <person name="Zhao S."/>
            <person name="Ji Z."/>
            <person name="Zhou Q."/>
            <person name="Hu M."/>
            <person name="Wang Y."/>
            <person name="Chen M."/>
            <person name="Xu Y."/>
            <person name="Jin H."/>
            <person name="Xiao X."/>
            <person name="Hu G."/>
            <person name="Bao F."/>
            <person name="Hu Y."/>
            <person name="Wan P."/>
            <person name="Li L."/>
            <person name="Deng X."/>
            <person name="Kuang T."/>
            <person name="Xiang C."/>
            <person name="Zhu J.K."/>
            <person name="Oliver M.J."/>
            <person name="He Y."/>
        </authorList>
    </citation>
    <scope>NUCLEOTIDE SEQUENCE [LARGE SCALE GENOMIC DNA]</scope>
    <source>
        <strain evidence="2">cv. XS01</strain>
    </source>
</reference>
<dbReference type="PANTHER" id="PTHR15140">
    <property type="entry name" value="TUBULIN-SPECIFIC CHAPERONE E"/>
    <property type="match status" value="1"/>
</dbReference>
<dbReference type="EMBL" id="KV019588">
    <property type="protein sequence ID" value="KZV15988.1"/>
    <property type="molecule type" value="Genomic_DNA"/>
</dbReference>
<organism evidence="1 2">
    <name type="scientific">Dorcoceras hygrometricum</name>
    <dbReference type="NCBI Taxonomy" id="472368"/>
    <lineage>
        <taxon>Eukaryota</taxon>
        <taxon>Viridiplantae</taxon>
        <taxon>Streptophyta</taxon>
        <taxon>Embryophyta</taxon>
        <taxon>Tracheophyta</taxon>
        <taxon>Spermatophyta</taxon>
        <taxon>Magnoliopsida</taxon>
        <taxon>eudicotyledons</taxon>
        <taxon>Gunneridae</taxon>
        <taxon>Pentapetalae</taxon>
        <taxon>asterids</taxon>
        <taxon>lamiids</taxon>
        <taxon>Lamiales</taxon>
        <taxon>Gesneriaceae</taxon>
        <taxon>Didymocarpoideae</taxon>
        <taxon>Trichosporeae</taxon>
        <taxon>Loxocarpinae</taxon>
        <taxon>Dorcoceras</taxon>
    </lineage>
</organism>
<accession>A0A2Z7A308</accession>
<evidence type="ECO:0008006" key="3">
    <source>
        <dbReference type="Google" id="ProtNLM"/>
    </source>
</evidence>
<proteinExistence type="predicted"/>
<dbReference type="Gene3D" id="3.80.10.10">
    <property type="entry name" value="Ribonuclease Inhibitor"/>
    <property type="match status" value="1"/>
</dbReference>
<protein>
    <recommendedName>
        <fullName evidence="3">Disease resistance protein</fullName>
    </recommendedName>
</protein>
<dbReference type="PANTHER" id="PTHR15140:SF33">
    <property type="entry name" value="LATE BLIGHT RESISTANCE PROTEIN HOMOLOG R1A-3 ISOFORM X1"/>
    <property type="match status" value="1"/>
</dbReference>
<gene>
    <name evidence="1" type="ORF">F511_14354</name>
</gene>
<keyword evidence="2" id="KW-1185">Reference proteome</keyword>
<sequence>MLLFVEGGSYCRYLTVVGSLPHLEALNLKYNAVRGREWNPVEGQFLKLKSLRIDATDLEEWVADSSHFSNLEKLNLKYLRRLKEIPYGIGEIGTLRSITLFCCSSSANASAEKILDEQQQLGNSDLQAVIGREWNPVEGQFLKLKSLRIDDTDLEEWVADSSHFPNLENLQLEWLLHLKEIPYVEREGKRIKFDQKSVGTSAEP</sequence>
<evidence type="ECO:0000313" key="2">
    <source>
        <dbReference type="Proteomes" id="UP000250235"/>
    </source>
</evidence>
<dbReference type="SUPFAM" id="SSF52047">
    <property type="entry name" value="RNI-like"/>
    <property type="match status" value="1"/>
</dbReference>
<dbReference type="Proteomes" id="UP000250235">
    <property type="component" value="Unassembled WGS sequence"/>
</dbReference>
<dbReference type="OrthoDB" id="913621at2759"/>
<dbReference type="InterPro" id="IPR032675">
    <property type="entry name" value="LRR_dom_sf"/>
</dbReference>
<evidence type="ECO:0000313" key="1">
    <source>
        <dbReference type="EMBL" id="KZV15988.1"/>
    </source>
</evidence>
<dbReference type="AlphaFoldDB" id="A0A2Z7A308"/>
<name>A0A2Z7A308_9LAMI</name>